<reference evidence="2" key="1">
    <citation type="journal article" date="2020" name="Microb. Genom.">
        <title>Genetic diversity of clinical and environmental Mucorales isolates obtained from an investigation of mucormycosis cases among solid organ transplant recipients.</title>
        <authorList>
            <person name="Nguyen M.H."/>
            <person name="Kaul D."/>
            <person name="Muto C."/>
            <person name="Cheng S.J."/>
            <person name="Richter R.A."/>
            <person name="Bruno V.M."/>
            <person name="Liu G."/>
            <person name="Beyhan S."/>
            <person name="Sundermann A.J."/>
            <person name="Mounaud S."/>
            <person name="Pasculle A.W."/>
            <person name="Nierman W.C."/>
            <person name="Driscoll E."/>
            <person name="Cumbie R."/>
            <person name="Clancy C.J."/>
            <person name="Dupont C.L."/>
        </authorList>
    </citation>
    <scope>NUCLEOTIDE SEQUENCE</scope>
    <source>
        <strain evidence="2">GL16</strain>
    </source>
</reference>
<accession>A0A9P6YEN0</accession>
<gene>
    <name evidence="2" type="ORF">G6F51_004810</name>
</gene>
<evidence type="ECO:0000313" key="3">
    <source>
        <dbReference type="Proteomes" id="UP000717996"/>
    </source>
</evidence>
<dbReference type="Proteomes" id="UP000717996">
    <property type="component" value="Unassembled WGS sequence"/>
</dbReference>
<organism evidence="2 3">
    <name type="scientific">Rhizopus oryzae</name>
    <name type="common">Mucormycosis agent</name>
    <name type="synonym">Rhizopus arrhizus var. delemar</name>
    <dbReference type="NCBI Taxonomy" id="64495"/>
    <lineage>
        <taxon>Eukaryota</taxon>
        <taxon>Fungi</taxon>
        <taxon>Fungi incertae sedis</taxon>
        <taxon>Mucoromycota</taxon>
        <taxon>Mucoromycotina</taxon>
        <taxon>Mucoromycetes</taxon>
        <taxon>Mucorales</taxon>
        <taxon>Mucorineae</taxon>
        <taxon>Rhizopodaceae</taxon>
        <taxon>Rhizopus</taxon>
    </lineage>
</organism>
<feature type="region of interest" description="Disordered" evidence="1">
    <location>
        <begin position="1"/>
        <end position="89"/>
    </location>
</feature>
<dbReference type="OrthoDB" id="2268597at2759"/>
<protein>
    <submittedName>
        <fullName evidence="2">Uncharacterized protein</fullName>
    </submittedName>
</protein>
<feature type="compositionally biased region" description="Polar residues" evidence="1">
    <location>
        <begin position="51"/>
        <end position="60"/>
    </location>
</feature>
<sequence length="89" mass="9803">MNTHIAPDNSTSQATSYVGSNSDPVTAAEHGEHTQTPPGHTSGGNHVMQDIKSTMHNIKQSAKETFQRDHHHGQDYEKRPQDGKTNPME</sequence>
<feature type="compositionally biased region" description="Basic and acidic residues" evidence="1">
    <location>
        <begin position="61"/>
        <end position="82"/>
    </location>
</feature>
<evidence type="ECO:0000256" key="1">
    <source>
        <dbReference type="SAM" id="MobiDB-lite"/>
    </source>
</evidence>
<comment type="caution">
    <text evidence="2">The sequence shown here is derived from an EMBL/GenBank/DDBJ whole genome shotgun (WGS) entry which is preliminary data.</text>
</comment>
<dbReference type="OMA" id="RHGQDCE"/>
<proteinExistence type="predicted"/>
<feature type="compositionally biased region" description="Polar residues" evidence="1">
    <location>
        <begin position="1"/>
        <end position="24"/>
    </location>
</feature>
<name>A0A9P6YEN0_RHIOR</name>
<dbReference type="EMBL" id="JAANIT010000553">
    <property type="protein sequence ID" value="KAG1546555.1"/>
    <property type="molecule type" value="Genomic_DNA"/>
</dbReference>
<evidence type="ECO:0000313" key="2">
    <source>
        <dbReference type="EMBL" id="KAG1546555.1"/>
    </source>
</evidence>
<dbReference type="AlphaFoldDB" id="A0A9P6YEN0"/>